<reference evidence="3" key="2">
    <citation type="submission" date="2023-05" db="EMBL/GenBank/DDBJ databases">
        <authorList>
            <consortium name="Lawrence Berkeley National Laboratory"/>
            <person name="Steindorff A."/>
            <person name="Hensen N."/>
            <person name="Bonometti L."/>
            <person name="Westerberg I."/>
            <person name="Brannstrom I.O."/>
            <person name="Guillou S."/>
            <person name="Cros-Aarteil S."/>
            <person name="Calhoun S."/>
            <person name="Haridas S."/>
            <person name="Kuo A."/>
            <person name="Mondo S."/>
            <person name="Pangilinan J."/>
            <person name="Riley R."/>
            <person name="Labutti K."/>
            <person name="Andreopoulos B."/>
            <person name="Lipzen A."/>
            <person name="Chen C."/>
            <person name="Yanf M."/>
            <person name="Daum C."/>
            <person name="Ng V."/>
            <person name="Clum A."/>
            <person name="Ohm R."/>
            <person name="Martin F."/>
            <person name="Silar P."/>
            <person name="Natvig D."/>
            <person name="Lalanne C."/>
            <person name="Gautier V."/>
            <person name="Ament-Velasquez S.L."/>
            <person name="Kruys A."/>
            <person name="Hutchinson M.I."/>
            <person name="Powell A.J."/>
            <person name="Barry K."/>
            <person name="Miller A.N."/>
            <person name="Grigoriev I.V."/>
            <person name="Debuchy R."/>
            <person name="Gladieux P."/>
            <person name="Thoren M.H."/>
            <person name="Johannesson H."/>
        </authorList>
    </citation>
    <scope>NUCLEOTIDE SEQUENCE</scope>
    <source>
        <strain evidence="3">CBS 359.72</strain>
    </source>
</reference>
<evidence type="ECO:0000313" key="4">
    <source>
        <dbReference type="Proteomes" id="UP001303647"/>
    </source>
</evidence>
<feature type="transmembrane region" description="Helical" evidence="1">
    <location>
        <begin position="226"/>
        <end position="244"/>
    </location>
</feature>
<protein>
    <submittedName>
        <fullName evidence="3">Uncharacterized protein</fullName>
    </submittedName>
</protein>
<accession>A0AAN7HLK2</accession>
<evidence type="ECO:0000256" key="1">
    <source>
        <dbReference type="SAM" id="Phobius"/>
    </source>
</evidence>
<dbReference type="Proteomes" id="UP001303647">
    <property type="component" value="Unassembled WGS sequence"/>
</dbReference>
<feature type="transmembrane region" description="Helical" evidence="1">
    <location>
        <begin position="126"/>
        <end position="145"/>
    </location>
</feature>
<evidence type="ECO:0000313" key="3">
    <source>
        <dbReference type="EMBL" id="KAK4249842.1"/>
    </source>
</evidence>
<feature type="transmembrane region" description="Helical" evidence="1">
    <location>
        <begin position="88"/>
        <end position="106"/>
    </location>
</feature>
<gene>
    <name evidence="3" type="ORF">C7999DRAFT_12373</name>
</gene>
<comment type="caution">
    <text evidence="3">The sequence shown here is derived from an EMBL/GenBank/DDBJ whole genome shotgun (WGS) entry which is preliminary data.</text>
</comment>
<keyword evidence="1" id="KW-1133">Transmembrane helix</keyword>
<evidence type="ECO:0000256" key="2">
    <source>
        <dbReference type="SAM" id="SignalP"/>
    </source>
</evidence>
<organism evidence="3 4">
    <name type="scientific">Corynascus novoguineensis</name>
    <dbReference type="NCBI Taxonomy" id="1126955"/>
    <lineage>
        <taxon>Eukaryota</taxon>
        <taxon>Fungi</taxon>
        <taxon>Dikarya</taxon>
        <taxon>Ascomycota</taxon>
        <taxon>Pezizomycotina</taxon>
        <taxon>Sordariomycetes</taxon>
        <taxon>Sordariomycetidae</taxon>
        <taxon>Sordariales</taxon>
        <taxon>Chaetomiaceae</taxon>
        <taxon>Corynascus</taxon>
    </lineage>
</organism>
<keyword evidence="4" id="KW-1185">Reference proteome</keyword>
<keyword evidence="1" id="KW-0812">Transmembrane</keyword>
<feature type="transmembrane region" description="Helical" evidence="1">
    <location>
        <begin position="191"/>
        <end position="220"/>
    </location>
</feature>
<dbReference type="AlphaFoldDB" id="A0AAN7HLK2"/>
<keyword evidence="1" id="KW-0472">Membrane</keyword>
<proteinExistence type="predicted"/>
<name>A0AAN7HLK2_9PEZI</name>
<dbReference type="EMBL" id="MU857619">
    <property type="protein sequence ID" value="KAK4249842.1"/>
    <property type="molecule type" value="Genomic_DNA"/>
</dbReference>
<feature type="chain" id="PRO_5042830233" evidence="2">
    <location>
        <begin position="21"/>
        <end position="285"/>
    </location>
</feature>
<reference evidence="3" key="1">
    <citation type="journal article" date="2023" name="Mol. Phylogenet. Evol.">
        <title>Genome-scale phylogeny and comparative genomics of the fungal order Sordariales.</title>
        <authorList>
            <person name="Hensen N."/>
            <person name="Bonometti L."/>
            <person name="Westerberg I."/>
            <person name="Brannstrom I.O."/>
            <person name="Guillou S."/>
            <person name="Cros-Aarteil S."/>
            <person name="Calhoun S."/>
            <person name="Haridas S."/>
            <person name="Kuo A."/>
            <person name="Mondo S."/>
            <person name="Pangilinan J."/>
            <person name="Riley R."/>
            <person name="LaButti K."/>
            <person name="Andreopoulos B."/>
            <person name="Lipzen A."/>
            <person name="Chen C."/>
            <person name="Yan M."/>
            <person name="Daum C."/>
            <person name="Ng V."/>
            <person name="Clum A."/>
            <person name="Steindorff A."/>
            <person name="Ohm R.A."/>
            <person name="Martin F."/>
            <person name="Silar P."/>
            <person name="Natvig D.O."/>
            <person name="Lalanne C."/>
            <person name="Gautier V."/>
            <person name="Ament-Velasquez S.L."/>
            <person name="Kruys A."/>
            <person name="Hutchinson M.I."/>
            <person name="Powell A.J."/>
            <person name="Barry K."/>
            <person name="Miller A.N."/>
            <person name="Grigoriev I.V."/>
            <person name="Debuchy R."/>
            <person name="Gladieux P."/>
            <person name="Hiltunen Thoren M."/>
            <person name="Johannesson H."/>
        </authorList>
    </citation>
    <scope>NUCLEOTIDE SEQUENCE</scope>
    <source>
        <strain evidence="3">CBS 359.72</strain>
    </source>
</reference>
<keyword evidence="2" id="KW-0732">Signal</keyword>
<sequence length="285" mass="31141">MKSNMGAAGVLLGLLPTILSLVGPDAAETGLLAQRRPFLASLIALGSPVVSPHRMFMSNDPVEVLLSKKKPGVWSLIDIRNLGSKQKLGILVTEYLLAAAAVADIIHNSWQLGVQTLCSFSTETTYHPLVWALTAVVANLASAVATRLRIAITEYNEHGHRSRTLWREFQLSGATSRVSISIILTRKPESYLAAFVAWFTSTSTIMHVIYGTITFSTVVFISTEDALGVVARYLMSTLVCRIILNFEMSGMRAMVREDDNTGGDNQERAMVDVRPVHMPRSQAVP</sequence>
<feature type="signal peptide" evidence="2">
    <location>
        <begin position="1"/>
        <end position="20"/>
    </location>
</feature>